<keyword evidence="3" id="KW-0804">Transcription</keyword>
<organism evidence="7 8">
    <name type="scientific">Tectimicrobiota bacterium</name>
    <dbReference type="NCBI Taxonomy" id="2528274"/>
    <lineage>
        <taxon>Bacteria</taxon>
        <taxon>Pseudomonadati</taxon>
        <taxon>Nitrospinota/Tectimicrobiota group</taxon>
        <taxon>Candidatus Tectimicrobiota</taxon>
    </lineage>
</organism>
<dbReference type="Gene3D" id="3.30.450.40">
    <property type="match status" value="1"/>
</dbReference>
<gene>
    <name evidence="7" type="ORF">HYZ11_05550</name>
</gene>
<dbReference type="GO" id="GO:0003677">
    <property type="term" value="F:DNA binding"/>
    <property type="evidence" value="ECO:0007669"/>
    <property type="project" value="UniProtKB-KW"/>
</dbReference>
<evidence type="ECO:0000259" key="6">
    <source>
        <dbReference type="PROSITE" id="PS51078"/>
    </source>
</evidence>
<dbReference type="Pfam" id="PF01614">
    <property type="entry name" value="IclR_C"/>
    <property type="match status" value="1"/>
</dbReference>
<sequence>MDHTPSAIRHALDTIEAFQFGPKEFSARELHEMLHIPRATQYRVLRVLEERGYLRRDPQSGRYRMGFKILQLAALAQDQMELVRIAQDVLHRMWIESRETAQLAVVDGLETVYLRVLESPVPHRFVLRPGVRAPIHCTSPGLAILAHSPKEKVEEVLRAGLKRFTDKTITAPEALLARLEQIRREGVAINRGEWRESGGGISAPAFDFTGEAVAAIGLSGPNDRLTEDRVPAIAEAVRRGAAELSRLLGGAPSPPLGAESGVSVNGGTRGHPKEKSNGVQKRVRSQGVL</sequence>
<dbReference type="InterPro" id="IPR036388">
    <property type="entry name" value="WH-like_DNA-bd_sf"/>
</dbReference>
<dbReference type="Pfam" id="PF09339">
    <property type="entry name" value="HTH_IclR"/>
    <property type="match status" value="1"/>
</dbReference>
<evidence type="ECO:0000256" key="4">
    <source>
        <dbReference type="SAM" id="MobiDB-lite"/>
    </source>
</evidence>
<feature type="domain" description="IclR-ED" evidence="6">
    <location>
        <begin position="68"/>
        <end position="250"/>
    </location>
</feature>
<evidence type="ECO:0000313" key="8">
    <source>
        <dbReference type="Proteomes" id="UP000782312"/>
    </source>
</evidence>
<name>A0A932HWL8_UNCTE</name>
<evidence type="ECO:0000256" key="3">
    <source>
        <dbReference type="ARBA" id="ARBA00023163"/>
    </source>
</evidence>
<feature type="region of interest" description="Disordered" evidence="4">
    <location>
        <begin position="248"/>
        <end position="289"/>
    </location>
</feature>
<evidence type="ECO:0000313" key="7">
    <source>
        <dbReference type="EMBL" id="MBI3127049.1"/>
    </source>
</evidence>
<dbReference type="SUPFAM" id="SSF46785">
    <property type="entry name" value="Winged helix' DNA-binding domain"/>
    <property type="match status" value="1"/>
</dbReference>
<dbReference type="InterPro" id="IPR014757">
    <property type="entry name" value="Tscrpt_reg_IclR_C"/>
</dbReference>
<dbReference type="InterPro" id="IPR050707">
    <property type="entry name" value="HTH_MetabolicPath_Reg"/>
</dbReference>
<comment type="caution">
    <text evidence="7">The sequence shown here is derived from an EMBL/GenBank/DDBJ whole genome shotgun (WGS) entry which is preliminary data.</text>
</comment>
<dbReference type="PROSITE" id="PS51077">
    <property type="entry name" value="HTH_ICLR"/>
    <property type="match status" value="1"/>
</dbReference>
<dbReference type="GO" id="GO:0003700">
    <property type="term" value="F:DNA-binding transcription factor activity"/>
    <property type="evidence" value="ECO:0007669"/>
    <property type="project" value="TreeGrafter"/>
</dbReference>
<evidence type="ECO:0000256" key="1">
    <source>
        <dbReference type="ARBA" id="ARBA00023015"/>
    </source>
</evidence>
<dbReference type="AlphaFoldDB" id="A0A932HWL8"/>
<accession>A0A932HWL8</accession>
<keyword evidence="1" id="KW-0805">Transcription regulation</keyword>
<evidence type="ECO:0000259" key="5">
    <source>
        <dbReference type="PROSITE" id="PS51077"/>
    </source>
</evidence>
<dbReference type="Proteomes" id="UP000782312">
    <property type="component" value="Unassembled WGS sequence"/>
</dbReference>
<dbReference type="PANTHER" id="PTHR30136">
    <property type="entry name" value="HELIX-TURN-HELIX TRANSCRIPTIONAL REGULATOR, ICLR FAMILY"/>
    <property type="match status" value="1"/>
</dbReference>
<reference evidence="7" key="1">
    <citation type="submission" date="2020-07" db="EMBL/GenBank/DDBJ databases">
        <title>Huge and variable diversity of episymbiotic CPR bacteria and DPANN archaea in groundwater ecosystems.</title>
        <authorList>
            <person name="He C.Y."/>
            <person name="Keren R."/>
            <person name="Whittaker M."/>
            <person name="Farag I.F."/>
            <person name="Doudna J."/>
            <person name="Cate J.H.D."/>
            <person name="Banfield J.F."/>
        </authorList>
    </citation>
    <scope>NUCLEOTIDE SEQUENCE</scope>
    <source>
        <strain evidence="7">NC_groundwater_763_Ag_S-0.2um_68_21</strain>
    </source>
</reference>
<dbReference type="InterPro" id="IPR036390">
    <property type="entry name" value="WH_DNA-bd_sf"/>
</dbReference>
<dbReference type="InterPro" id="IPR029016">
    <property type="entry name" value="GAF-like_dom_sf"/>
</dbReference>
<dbReference type="PROSITE" id="PS51078">
    <property type="entry name" value="ICLR_ED"/>
    <property type="match status" value="1"/>
</dbReference>
<dbReference type="GO" id="GO:0045892">
    <property type="term" value="P:negative regulation of DNA-templated transcription"/>
    <property type="evidence" value="ECO:0007669"/>
    <property type="project" value="TreeGrafter"/>
</dbReference>
<protein>
    <submittedName>
        <fullName evidence="7">IclR family transcriptional regulator</fullName>
    </submittedName>
</protein>
<dbReference type="SMART" id="SM00346">
    <property type="entry name" value="HTH_ICLR"/>
    <property type="match status" value="1"/>
</dbReference>
<keyword evidence="2" id="KW-0238">DNA-binding</keyword>
<dbReference type="EMBL" id="JACPUR010000014">
    <property type="protein sequence ID" value="MBI3127049.1"/>
    <property type="molecule type" value="Genomic_DNA"/>
</dbReference>
<evidence type="ECO:0000256" key="2">
    <source>
        <dbReference type="ARBA" id="ARBA00023125"/>
    </source>
</evidence>
<feature type="domain" description="HTH iclR-type" evidence="5">
    <location>
        <begin position="5"/>
        <end position="67"/>
    </location>
</feature>
<dbReference type="SUPFAM" id="SSF55781">
    <property type="entry name" value="GAF domain-like"/>
    <property type="match status" value="1"/>
</dbReference>
<dbReference type="Gene3D" id="1.10.10.10">
    <property type="entry name" value="Winged helix-like DNA-binding domain superfamily/Winged helix DNA-binding domain"/>
    <property type="match status" value="1"/>
</dbReference>
<proteinExistence type="predicted"/>
<dbReference type="InterPro" id="IPR005471">
    <property type="entry name" value="Tscrpt_reg_IclR_N"/>
</dbReference>
<dbReference type="PANTHER" id="PTHR30136:SF24">
    <property type="entry name" value="HTH-TYPE TRANSCRIPTIONAL REPRESSOR ALLR"/>
    <property type="match status" value="1"/>
</dbReference>